<dbReference type="PANTHER" id="PTHR45865:SF1">
    <property type="entry name" value="E3 UBIQUITIN-PROTEIN LIGASE SHPRH"/>
    <property type="match status" value="1"/>
</dbReference>
<keyword evidence="2" id="KW-0378">Hydrolase</keyword>
<protein>
    <recommendedName>
        <fullName evidence="4">HIRAN domain-containing protein</fullName>
    </recommendedName>
</protein>
<feature type="compositionally biased region" description="Polar residues" evidence="3">
    <location>
        <begin position="292"/>
        <end position="303"/>
    </location>
</feature>
<dbReference type="PANTHER" id="PTHR45865">
    <property type="entry name" value="E3 UBIQUITIN-PROTEIN LIGASE SHPRH FAMILY MEMBER"/>
    <property type="match status" value="1"/>
</dbReference>
<dbReference type="Pfam" id="PF08797">
    <property type="entry name" value="HIRAN"/>
    <property type="match status" value="1"/>
</dbReference>
<gene>
    <name evidence="5" type="ORF">HGRIS_008427</name>
</gene>
<organism evidence="5 6">
    <name type="scientific">Hohenbuehelia grisea</name>
    <dbReference type="NCBI Taxonomy" id="104357"/>
    <lineage>
        <taxon>Eukaryota</taxon>
        <taxon>Fungi</taxon>
        <taxon>Dikarya</taxon>
        <taxon>Basidiomycota</taxon>
        <taxon>Agaricomycotina</taxon>
        <taxon>Agaricomycetes</taxon>
        <taxon>Agaricomycetidae</taxon>
        <taxon>Agaricales</taxon>
        <taxon>Pleurotineae</taxon>
        <taxon>Pleurotaceae</taxon>
        <taxon>Hohenbuehelia</taxon>
    </lineage>
</organism>
<feature type="domain" description="HIRAN" evidence="4">
    <location>
        <begin position="144"/>
        <end position="284"/>
    </location>
</feature>
<feature type="region of interest" description="Disordered" evidence="3">
    <location>
        <begin position="175"/>
        <end position="194"/>
    </location>
</feature>
<evidence type="ECO:0000256" key="1">
    <source>
        <dbReference type="ARBA" id="ARBA00022723"/>
    </source>
</evidence>
<evidence type="ECO:0000256" key="2">
    <source>
        <dbReference type="ARBA" id="ARBA00022801"/>
    </source>
</evidence>
<keyword evidence="1" id="KW-0479">Metal-binding</keyword>
<proteinExistence type="predicted"/>
<dbReference type="EMBL" id="JASNQZ010000011">
    <property type="protein sequence ID" value="KAL0951755.1"/>
    <property type="molecule type" value="Genomic_DNA"/>
</dbReference>
<feature type="region of interest" description="Disordered" evidence="3">
    <location>
        <begin position="59"/>
        <end position="121"/>
    </location>
</feature>
<dbReference type="InterPro" id="IPR014905">
    <property type="entry name" value="HIRAN"/>
</dbReference>
<feature type="region of interest" description="Disordered" evidence="3">
    <location>
        <begin position="1"/>
        <end position="46"/>
    </location>
</feature>
<dbReference type="SMART" id="SM00910">
    <property type="entry name" value="HIRAN"/>
    <property type="match status" value="1"/>
</dbReference>
<evidence type="ECO:0000313" key="5">
    <source>
        <dbReference type="EMBL" id="KAL0951755.1"/>
    </source>
</evidence>
<comment type="caution">
    <text evidence="5">The sequence shown here is derived from an EMBL/GenBank/DDBJ whole genome shotgun (WGS) entry which is preliminary data.</text>
</comment>
<evidence type="ECO:0000256" key="3">
    <source>
        <dbReference type="SAM" id="MobiDB-lite"/>
    </source>
</evidence>
<reference evidence="6" key="1">
    <citation type="submission" date="2024-06" db="EMBL/GenBank/DDBJ databases">
        <title>Multi-omics analyses provide insights into the biosynthesis of the anticancer antibiotic pleurotin in Hohenbuehelia grisea.</title>
        <authorList>
            <person name="Weaver J.A."/>
            <person name="Alberti F."/>
        </authorList>
    </citation>
    <scope>NUCLEOTIDE SEQUENCE [LARGE SCALE GENOMIC DNA]</scope>
    <source>
        <strain evidence="6">T-177</strain>
    </source>
</reference>
<feature type="region of interest" description="Disordered" evidence="3">
    <location>
        <begin position="338"/>
        <end position="368"/>
    </location>
</feature>
<evidence type="ECO:0000259" key="4">
    <source>
        <dbReference type="SMART" id="SM00910"/>
    </source>
</evidence>
<accession>A0ABR3J7X7</accession>
<evidence type="ECO:0000313" key="6">
    <source>
        <dbReference type="Proteomes" id="UP001556367"/>
    </source>
</evidence>
<keyword evidence="6" id="KW-1185">Reference proteome</keyword>
<sequence>MAHDDPGLFFASSDDEDADVQMINDPPSDKPFVSPPRNRDPLFLQTSDDEDLVFPAVYSPLPTKRLADEETDTELIPQEEGPRASSVSSLSSAGLRSDSPILIDDEPPKPRQPPLKKRRISTPVIQKIKDNTPSPTVSFDSAYLGSFITTGWSTVKGKGYIKVGDALMAQRDEPEKHEGGFKSGPGFKQLAGKGKKKADGKKQISIATMLKPKPQPKALAKKADSIVRLTNSKGFEFGRLAQETASWVAHLLDLGIVDFRGTMIECPDSLYSGVDCVISLSAYLLPAAFKHPSTSSETKSSTAMFDEGQETTDERTLRERKASLLRLFDEINLKPQKTSTMKVPNGSGKGKAPQTSVKATNKPKKTKTEIVGDGEEVEVEEGEELSTNDIDMIYKKAQQNDQTMGEMEPAESFTLTLRGYQKQALLWMHSIETGTEDARDAKSMHPLWTEYAFPPLPSTDDIIDLTDDRPFYFNPYSGELSLQFPKAVKNCRGGILA</sequence>
<feature type="region of interest" description="Disordered" evidence="3">
    <location>
        <begin position="291"/>
        <end position="316"/>
    </location>
</feature>
<dbReference type="InterPro" id="IPR052583">
    <property type="entry name" value="ATP-helicase/E3_Ub-Ligase"/>
</dbReference>
<dbReference type="Proteomes" id="UP001556367">
    <property type="component" value="Unassembled WGS sequence"/>
</dbReference>
<name>A0ABR3J7X7_9AGAR</name>
<feature type="compositionally biased region" description="Low complexity" evidence="3">
    <location>
        <begin position="83"/>
        <end position="100"/>
    </location>
</feature>